<dbReference type="EMBL" id="JAPDRQ010000128">
    <property type="protein sequence ID" value="KAJ9654212.1"/>
    <property type="molecule type" value="Genomic_DNA"/>
</dbReference>
<gene>
    <name evidence="1" type="primary">HIS6</name>
    <name evidence="1" type="ORF">H2198_006729</name>
</gene>
<reference evidence="1" key="1">
    <citation type="submission" date="2022-10" db="EMBL/GenBank/DDBJ databases">
        <title>Culturing micro-colonial fungi from biological soil crusts in the Mojave desert and describing Neophaeococcomyces mojavensis, and introducing the new genera and species Taxawa tesnikishii.</title>
        <authorList>
            <person name="Kurbessoian T."/>
            <person name="Stajich J.E."/>
        </authorList>
    </citation>
    <scope>NUCLEOTIDE SEQUENCE</scope>
    <source>
        <strain evidence="1">JES_112</strain>
    </source>
</reference>
<accession>A0ACC3A2M6</accession>
<keyword evidence="2" id="KW-1185">Reference proteome</keyword>
<protein>
    <submittedName>
        <fullName evidence="1">Enzyme that catalyzes the fourth step in the histidine pathway</fullName>
        <ecNumber evidence="1">5.3.1.16</ecNumber>
    </submittedName>
</protein>
<proteinExistence type="predicted"/>
<dbReference type="EC" id="5.3.1.16" evidence="1"/>
<evidence type="ECO:0000313" key="1">
    <source>
        <dbReference type="EMBL" id="KAJ9654212.1"/>
    </source>
</evidence>
<keyword evidence="1" id="KW-0413">Isomerase</keyword>
<evidence type="ECO:0000313" key="2">
    <source>
        <dbReference type="Proteomes" id="UP001172386"/>
    </source>
</evidence>
<organism evidence="1 2">
    <name type="scientific">Neophaeococcomyces mojaviensis</name>
    <dbReference type="NCBI Taxonomy" id="3383035"/>
    <lineage>
        <taxon>Eukaryota</taxon>
        <taxon>Fungi</taxon>
        <taxon>Dikarya</taxon>
        <taxon>Ascomycota</taxon>
        <taxon>Pezizomycotina</taxon>
        <taxon>Eurotiomycetes</taxon>
        <taxon>Chaetothyriomycetidae</taxon>
        <taxon>Chaetothyriales</taxon>
        <taxon>Chaetothyriales incertae sedis</taxon>
        <taxon>Neophaeococcomyces</taxon>
    </lineage>
</organism>
<sequence>MTRFRPCIDLHAGAVKQIVGGTLTTDDSFLKTNFTSTQPAAYYAQLYKDASVLGAHVIMLGPGNNDAAREALKLWPGKLQVGGGITDQNAREWIEVGAEKVIITSFLFPNGQFSLERLQSVLKALGDNKGKLVIDLSCRRMGNSWFVAMNKWQTITEMEITKESIKMLEPYCSEFLIHAADNEGLQQGVDLDLVSNLAEWCSIPITYAGGARTVQDLDLVKERSNGKIDLTIGSALDIFGGSGAKFEDCIKWNRQQETAS</sequence>
<dbReference type="Proteomes" id="UP001172386">
    <property type="component" value="Unassembled WGS sequence"/>
</dbReference>
<name>A0ACC3A2M6_9EURO</name>
<comment type="caution">
    <text evidence="1">The sequence shown here is derived from an EMBL/GenBank/DDBJ whole genome shotgun (WGS) entry which is preliminary data.</text>
</comment>